<dbReference type="Proteomes" id="UP000000600">
    <property type="component" value="Unassembled WGS sequence"/>
</dbReference>
<reference evidence="12 13" key="1">
    <citation type="journal article" date="2006" name="Nature">
        <title>Global trends of whole-genome duplications revealed by the ciliate Paramecium tetraurelia.</title>
        <authorList>
            <consortium name="Genoscope"/>
            <person name="Aury J.-M."/>
            <person name="Jaillon O."/>
            <person name="Duret L."/>
            <person name="Noel B."/>
            <person name="Jubin C."/>
            <person name="Porcel B.M."/>
            <person name="Segurens B."/>
            <person name="Daubin V."/>
            <person name="Anthouard V."/>
            <person name="Aiach N."/>
            <person name="Arnaiz O."/>
            <person name="Billaut A."/>
            <person name="Beisson J."/>
            <person name="Blanc I."/>
            <person name="Bouhouche K."/>
            <person name="Camara F."/>
            <person name="Duharcourt S."/>
            <person name="Guigo R."/>
            <person name="Gogendeau D."/>
            <person name="Katinka M."/>
            <person name="Keller A.-M."/>
            <person name="Kissmehl R."/>
            <person name="Klotz C."/>
            <person name="Koll F."/>
            <person name="Le Moue A."/>
            <person name="Lepere C."/>
            <person name="Malinsky S."/>
            <person name="Nowacki M."/>
            <person name="Nowak J.K."/>
            <person name="Plattner H."/>
            <person name="Poulain J."/>
            <person name="Ruiz F."/>
            <person name="Serrano V."/>
            <person name="Zagulski M."/>
            <person name="Dessen P."/>
            <person name="Betermier M."/>
            <person name="Weissenbach J."/>
            <person name="Scarpelli C."/>
            <person name="Schachter V."/>
            <person name="Sperling L."/>
            <person name="Meyer E."/>
            <person name="Cohen J."/>
            <person name="Wincker P."/>
        </authorList>
    </citation>
    <scope>NUCLEOTIDE SEQUENCE [LARGE SCALE GENOMIC DNA]</scope>
    <source>
        <strain evidence="12 13">Stock d4-2</strain>
    </source>
</reference>
<dbReference type="OrthoDB" id="306607at2759"/>
<sequence>MNTDYEDQDENNLDDLENLDISKVIQSKYKQRRVGMQIQCLYILSSQYQQQEYQKVRQNQIAPDLENQPIQQTQINQTTQSDILVSRSDNQVNDQKLITFRCQNNINQQTKEKPKKNQKTCFSSYNQCRICGDGDSDDCPLIKACECVRSRYYVHEECLKQQILDEYNYKIRGAKCSSCQVKFNMIIEGNFIFLPIRLGVKQRQNPIILLGHFLTCTYSDGYFIVNQIVNLLIRFRTSIKETKNRQNFLNSKVFIILFIVICCVISIILVWLITMILKNIFYVEKITKWKIIPYLIKQPSFVMQQNIEINNKGILKLQQMIQQQEQNHTNEDLTKSEHINTTKTQYKRYFTSMKIKQQESLIS</sequence>
<feature type="domain" description="RING-CH-type" evidence="11">
    <location>
        <begin position="120"/>
        <end position="186"/>
    </location>
</feature>
<evidence type="ECO:0000256" key="10">
    <source>
        <dbReference type="SAM" id="Phobius"/>
    </source>
</evidence>
<dbReference type="Gene3D" id="3.30.40.10">
    <property type="entry name" value="Zinc/RING finger domain, C3HC4 (zinc finger)"/>
    <property type="match status" value="1"/>
</dbReference>
<keyword evidence="3 10" id="KW-0812">Transmembrane</keyword>
<evidence type="ECO:0000256" key="6">
    <source>
        <dbReference type="ARBA" id="ARBA00022786"/>
    </source>
</evidence>
<dbReference type="GO" id="GO:0061630">
    <property type="term" value="F:ubiquitin protein ligase activity"/>
    <property type="evidence" value="ECO:0000318"/>
    <property type="project" value="GO_Central"/>
</dbReference>
<organism evidence="12 13">
    <name type="scientific">Paramecium tetraurelia</name>
    <dbReference type="NCBI Taxonomy" id="5888"/>
    <lineage>
        <taxon>Eukaryota</taxon>
        <taxon>Sar</taxon>
        <taxon>Alveolata</taxon>
        <taxon>Ciliophora</taxon>
        <taxon>Intramacronucleata</taxon>
        <taxon>Oligohymenophorea</taxon>
        <taxon>Peniculida</taxon>
        <taxon>Parameciidae</taxon>
        <taxon>Paramecium</taxon>
    </lineage>
</organism>
<keyword evidence="13" id="KW-1185">Reference proteome</keyword>
<evidence type="ECO:0000256" key="9">
    <source>
        <dbReference type="ARBA" id="ARBA00023136"/>
    </source>
</evidence>
<dbReference type="GO" id="GO:0000209">
    <property type="term" value="P:protein polyubiquitination"/>
    <property type="evidence" value="ECO:0000318"/>
    <property type="project" value="GO_Central"/>
</dbReference>
<evidence type="ECO:0000256" key="7">
    <source>
        <dbReference type="ARBA" id="ARBA00022833"/>
    </source>
</evidence>
<evidence type="ECO:0000256" key="1">
    <source>
        <dbReference type="ARBA" id="ARBA00004141"/>
    </source>
</evidence>
<dbReference type="PROSITE" id="PS51292">
    <property type="entry name" value="ZF_RING_CH"/>
    <property type="match status" value="1"/>
</dbReference>
<evidence type="ECO:0000313" key="13">
    <source>
        <dbReference type="Proteomes" id="UP000000600"/>
    </source>
</evidence>
<dbReference type="InterPro" id="IPR011016">
    <property type="entry name" value="Znf_RING-CH"/>
</dbReference>
<comment type="subcellular location">
    <subcellularLocation>
        <location evidence="1">Membrane</location>
        <topology evidence="1">Multi-pass membrane protein</topology>
    </subcellularLocation>
</comment>
<keyword evidence="9 10" id="KW-0472">Membrane</keyword>
<evidence type="ECO:0000259" key="11">
    <source>
        <dbReference type="PROSITE" id="PS51292"/>
    </source>
</evidence>
<dbReference type="PANTHER" id="PTHR46065">
    <property type="entry name" value="E3 UBIQUITIN-PROTEIN LIGASE MARCH 2/3 FAMILY MEMBER"/>
    <property type="match status" value="1"/>
</dbReference>
<dbReference type="HOGENOM" id="CLU_763882_0_0_1"/>
<protein>
    <recommendedName>
        <fullName evidence="11">RING-CH-type domain-containing protein</fullName>
    </recommendedName>
</protein>
<dbReference type="InterPro" id="IPR013083">
    <property type="entry name" value="Znf_RING/FYVE/PHD"/>
</dbReference>
<dbReference type="PANTHER" id="PTHR46065:SF3">
    <property type="entry name" value="FI20425P1"/>
    <property type="match status" value="1"/>
</dbReference>
<keyword evidence="8 10" id="KW-1133">Transmembrane helix</keyword>
<dbReference type="GO" id="GO:0008270">
    <property type="term" value="F:zinc ion binding"/>
    <property type="evidence" value="ECO:0007669"/>
    <property type="project" value="UniProtKB-KW"/>
</dbReference>
<evidence type="ECO:0000256" key="8">
    <source>
        <dbReference type="ARBA" id="ARBA00022989"/>
    </source>
</evidence>
<dbReference type="GO" id="GO:0005737">
    <property type="term" value="C:cytoplasm"/>
    <property type="evidence" value="ECO:0000318"/>
    <property type="project" value="GO_Central"/>
</dbReference>
<evidence type="ECO:0000256" key="5">
    <source>
        <dbReference type="ARBA" id="ARBA00022771"/>
    </source>
</evidence>
<gene>
    <name evidence="12" type="ORF">GSPATT00010474001</name>
</gene>
<dbReference type="SUPFAM" id="SSF57850">
    <property type="entry name" value="RING/U-box"/>
    <property type="match status" value="1"/>
</dbReference>
<dbReference type="GO" id="GO:0016020">
    <property type="term" value="C:membrane"/>
    <property type="evidence" value="ECO:0007669"/>
    <property type="project" value="UniProtKB-SubCell"/>
</dbReference>
<dbReference type="Pfam" id="PF12906">
    <property type="entry name" value="RINGv"/>
    <property type="match status" value="1"/>
</dbReference>
<dbReference type="EMBL" id="CT868185">
    <property type="protein sequence ID" value="CAK74275.1"/>
    <property type="molecule type" value="Genomic_DNA"/>
</dbReference>
<evidence type="ECO:0000256" key="2">
    <source>
        <dbReference type="ARBA" id="ARBA00022679"/>
    </source>
</evidence>
<dbReference type="RefSeq" id="XP_001441672.1">
    <property type="nucleotide sequence ID" value="XM_001441635.1"/>
</dbReference>
<keyword evidence="5" id="KW-0863">Zinc-finger</keyword>
<evidence type="ECO:0000256" key="3">
    <source>
        <dbReference type="ARBA" id="ARBA00022692"/>
    </source>
</evidence>
<keyword evidence="6" id="KW-0833">Ubl conjugation pathway</keyword>
<name>A0CU08_PARTE</name>
<dbReference type="KEGG" id="ptm:GSPATT00010474001"/>
<dbReference type="OMA" id="NTDYEDQ"/>
<evidence type="ECO:0000313" key="12">
    <source>
        <dbReference type="EMBL" id="CAK74275.1"/>
    </source>
</evidence>
<dbReference type="InParanoid" id="A0CU08"/>
<feature type="transmembrane region" description="Helical" evidence="10">
    <location>
        <begin position="253"/>
        <end position="277"/>
    </location>
</feature>
<accession>A0CU08</accession>
<proteinExistence type="predicted"/>
<keyword evidence="7" id="KW-0862">Zinc</keyword>
<keyword evidence="4" id="KW-0479">Metal-binding</keyword>
<keyword evidence="2" id="KW-0808">Transferase</keyword>
<evidence type="ECO:0000256" key="4">
    <source>
        <dbReference type="ARBA" id="ARBA00022723"/>
    </source>
</evidence>
<dbReference type="AlphaFoldDB" id="A0CU08"/>
<dbReference type="GeneID" id="5027458"/>
<dbReference type="SMART" id="SM00744">
    <property type="entry name" value="RINGv"/>
    <property type="match status" value="1"/>
</dbReference>
<feature type="transmembrane region" description="Helical" evidence="10">
    <location>
        <begin position="207"/>
        <end position="233"/>
    </location>
</feature>